<dbReference type="GO" id="GO:0005773">
    <property type="term" value="C:vacuole"/>
    <property type="evidence" value="ECO:0007669"/>
    <property type="project" value="TreeGrafter"/>
</dbReference>
<reference evidence="9" key="1">
    <citation type="journal article" date="2016" name="Sci. Rep.">
        <title>Molecular characterization of firefly nuptial gifts: a multi-omics approach sheds light on postcopulatory sexual selection.</title>
        <authorList>
            <person name="Al-Wathiqui N."/>
            <person name="Fallon T.R."/>
            <person name="South A."/>
            <person name="Weng J.K."/>
            <person name="Lewis S.M."/>
        </authorList>
    </citation>
    <scope>NUCLEOTIDE SEQUENCE</scope>
</reference>
<dbReference type="PANTHER" id="PTHR11315">
    <property type="entry name" value="PROTEASE FAMILY C26 GAMMA-GLUTAMYL HYDROLASE"/>
    <property type="match status" value="1"/>
</dbReference>
<feature type="active site" description="Nucleophile" evidence="6 7">
    <location>
        <position position="133"/>
    </location>
</feature>
<keyword evidence="5 7" id="KW-0378">Hydrolase</keyword>
<dbReference type="GO" id="GO:0046900">
    <property type="term" value="P:tetrahydrofolylpolyglutamate metabolic process"/>
    <property type="evidence" value="ECO:0007669"/>
    <property type="project" value="TreeGrafter"/>
</dbReference>
<evidence type="ECO:0000256" key="1">
    <source>
        <dbReference type="ARBA" id="ARBA00004239"/>
    </source>
</evidence>
<feature type="active site" evidence="7">
    <location>
        <position position="246"/>
    </location>
</feature>
<proteinExistence type="inferred from homology"/>
<evidence type="ECO:0000256" key="7">
    <source>
        <dbReference type="PROSITE-ProRule" id="PRU00607"/>
    </source>
</evidence>
<comment type="catalytic activity">
    <reaction evidence="7">
        <text>(6S)-5,6,7,8-tetrahydrofolyl-(gamma-L-Glu)(n) + (n-1) H2O = (6S)-5,6,7,8-tetrahydrofolate + (n-1) L-glutamate</text>
        <dbReference type="Rhea" id="RHEA:56784"/>
        <dbReference type="Rhea" id="RHEA-COMP:14738"/>
        <dbReference type="ChEBI" id="CHEBI:15377"/>
        <dbReference type="ChEBI" id="CHEBI:29985"/>
        <dbReference type="ChEBI" id="CHEBI:57453"/>
        <dbReference type="ChEBI" id="CHEBI:141005"/>
        <dbReference type="EC" id="3.4.19.9"/>
    </reaction>
</comment>
<dbReference type="PROSITE" id="PS51273">
    <property type="entry name" value="GATASE_TYPE_1"/>
    <property type="match status" value="1"/>
</dbReference>
<comment type="similarity">
    <text evidence="2">Belongs to the peptidase C26 family.</text>
</comment>
<name>A0A1Y1LSN8_PHOPY</name>
<keyword evidence="3" id="KW-0964">Secreted</keyword>
<dbReference type="InterPro" id="IPR029062">
    <property type="entry name" value="Class_I_gatase-like"/>
</dbReference>
<dbReference type="InterPro" id="IPR015527">
    <property type="entry name" value="Pept_C26_g-glut_hydrolase"/>
</dbReference>
<dbReference type="PANTHER" id="PTHR11315:SF0">
    <property type="entry name" value="FOLATE GAMMA-GLUTAMYL HYDROLASE"/>
    <property type="match status" value="1"/>
</dbReference>
<dbReference type="Pfam" id="PF07722">
    <property type="entry name" value="Peptidase_C26"/>
    <property type="match status" value="1"/>
</dbReference>
<feature type="chain" id="PRO_5013050380" description="folate gamma-glutamyl hydrolase" evidence="8">
    <location>
        <begin position="26"/>
        <end position="329"/>
    </location>
</feature>
<evidence type="ECO:0000256" key="2">
    <source>
        <dbReference type="ARBA" id="ARBA00011083"/>
    </source>
</evidence>
<feature type="active site" description="Proton donor" evidence="6">
    <location>
        <position position="246"/>
    </location>
</feature>
<dbReference type="EMBL" id="GEZM01047985">
    <property type="protein sequence ID" value="JAV76669.1"/>
    <property type="molecule type" value="Transcribed_RNA"/>
</dbReference>
<evidence type="ECO:0000256" key="6">
    <source>
        <dbReference type="PIRSR" id="PIRSR615527-1"/>
    </source>
</evidence>
<dbReference type="PROSITE" id="PS51275">
    <property type="entry name" value="PEPTIDASE_C26_GGH"/>
    <property type="match status" value="1"/>
</dbReference>
<dbReference type="FunFam" id="3.40.50.880:FF:000024">
    <property type="entry name" value="Folate gamma-glutamyl hydrolase"/>
    <property type="match status" value="1"/>
</dbReference>
<dbReference type="Gene3D" id="3.40.50.880">
    <property type="match status" value="1"/>
</dbReference>
<protein>
    <recommendedName>
        <fullName evidence="7">folate gamma-glutamyl hydrolase</fullName>
        <ecNumber evidence="7">3.4.19.9</ecNumber>
    </recommendedName>
</protein>
<comment type="subcellular location">
    <subcellularLocation>
        <location evidence="1">Secreted</location>
        <location evidence="1">Extracellular space</location>
    </subcellularLocation>
</comment>
<evidence type="ECO:0000256" key="5">
    <source>
        <dbReference type="ARBA" id="ARBA00022801"/>
    </source>
</evidence>
<feature type="signal peptide" evidence="8">
    <location>
        <begin position="1"/>
        <end position="25"/>
    </location>
</feature>
<organism evidence="9">
    <name type="scientific">Photinus pyralis</name>
    <name type="common">Common eastern firefly</name>
    <name type="synonym">Lampyris pyralis</name>
    <dbReference type="NCBI Taxonomy" id="7054"/>
    <lineage>
        <taxon>Eukaryota</taxon>
        <taxon>Metazoa</taxon>
        <taxon>Ecdysozoa</taxon>
        <taxon>Arthropoda</taxon>
        <taxon>Hexapoda</taxon>
        <taxon>Insecta</taxon>
        <taxon>Pterygota</taxon>
        <taxon>Neoptera</taxon>
        <taxon>Endopterygota</taxon>
        <taxon>Coleoptera</taxon>
        <taxon>Polyphaga</taxon>
        <taxon>Elateriformia</taxon>
        <taxon>Elateroidea</taxon>
        <taxon>Lampyridae</taxon>
        <taxon>Lampyrinae</taxon>
        <taxon>Photinus</taxon>
    </lineage>
</organism>
<dbReference type="GO" id="GO:0034722">
    <property type="term" value="F:gamma-glutamyl-peptidase activity"/>
    <property type="evidence" value="ECO:0007669"/>
    <property type="project" value="UniProtKB-UniRule"/>
</dbReference>
<dbReference type="AlphaFoldDB" id="A0A1Y1LSN8"/>
<sequence length="329" mass="37925">MTPIYILNMKLIIAVLCALLSFCACTEVPIIGILSQETYSVQHLFPDEDYHSFIAASYVKLLESAGARVVPIWIGQDEEYYRKVVECTNGMLFPGGATYFNQSCGYAEAGQMIYDVALERNRNGDYYPIWGICLGMELLIEVANGLGQREVREACLSKKVSLPLEFRKDIQSSRTFGSAPKEVIKILLNENVTYNYHQFCVTEKGLKEFGLEKDWVILSTNRDINGLEFISSYESKHYPFYGVQFHPEKNMFEFKDSLNIPHSKNAVVVSQYLANEFVEETRRNSHSFNDWESEQKSLIYNYPAQFTGIKNSSYEQLYMFKKSDYKIFF</sequence>
<keyword evidence="4 8" id="KW-0732">Signal</keyword>
<dbReference type="EC" id="3.4.19.9" evidence="7"/>
<evidence type="ECO:0000256" key="3">
    <source>
        <dbReference type="ARBA" id="ARBA00022525"/>
    </source>
</evidence>
<accession>A0A1Y1LSN8</accession>
<dbReference type="GO" id="GO:0005576">
    <property type="term" value="C:extracellular region"/>
    <property type="evidence" value="ECO:0007669"/>
    <property type="project" value="UniProtKB-SubCell"/>
</dbReference>
<dbReference type="InterPro" id="IPR011697">
    <property type="entry name" value="Peptidase_C26"/>
</dbReference>
<evidence type="ECO:0000256" key="8">
    <source>
        <dbReference type="SAM" id="SignalP"/>
    </source>
</evidence>
<evidence type="ECO:0000256" key="4">
    <source>
        <dbReference type="ARBA" id="ARBA00022729"/>
    </source>
</evidence>
<evidence type="ECO:0000313" key="9">
    <source>
        <dbReference type="EMBL" id="JAV76669.1"/>
    </source>
</evidence>
<dbReference type="SUPFAM" id="SSF52317">
    <property type="entry name" value="Class I glutamine amidotransferase-like"/>
    <property type="match status" value="1"/>
</dbReference>